<dbReference type="KEGG" id="sdi:SDIMI_v3c07440"/>
<evidence type="ECO:0000313" key="2">
    <source>
        <dbReference type="Proteomes" id="UP000014983"/>
    </source>
</evidence>
<dbReference type="EMBL" id="CP005076">
    <property type="protein sequence ID" value="AGR42448.1"/>
    <property type="molecule type" value="Genomic_DNA"/>
</dbReference>
<dbReference type="PATRIC" id="fig|1276221.3.peg.746"/>
<accession>S5MF75</accession>
<gene>
    <name evidence="1" type="ORF">SDIMI_v3c07440</name>
</gene>
<protein>
    <recommendedName>
        <fullName evidence="3">Lipoprotein</fullName>
    </recommendedName>
</protein>
<dbReference type="HOGENOM" id="CLU_860268_0_0_14"/>
<reference evidence="1 2" key="1">
    <citation type="journal article" date="2013" name="Genome Biol. Evol.">
        <title>Comparison of metabolic capacities and inference of gene content evolution in mosquito-associated Spiroplasma diminutum and S. taiwanense.</title>
        <authorList>
            <person name="Lo W.S."/>
            <person name="Ku C."/>
            <person name="Chen L.L."/>
            <person name="Chang T.H."/>
            <person name="Kuo C.H."/>
        </authorList>
    </citation>
    <scope>NUCLEOTIDE SEQUENCE [LARGE SCALE GENOMIC DNA]</scope>
    <source>
        <strain evidence="1 2">CUAS-1</strain>
    </source>
</reference>
<dbReference type="InParanoid" id="S5MF75"/>
<dbReference type="Proteomes" id="UP000014983">
    <property type="component" value="Chromosome"/>
</dbReference>
<dbReference type="PROSITE" id="PS51257">
    <property type="entry name" value="PROKAR_LIPOPROTEIN"/>
    <property type="match status" value="1"/>
</dbReference>
<dbReference type="STRING" id="1276221.SDIMI_v3c07440"/>
<evidence type="ECO:0008006" key="3">
    <source>
        <dbReference type="Google" id="ProtNLM"/>
    </source>
</evidence>
<name>S5MF75_9MOLU</name>
<sequence length="347" mass="39834">MNRLYKKLIIVFSSITFIPALTLSVVSCVDNSWKDLYRPDPIMPIVKTGFENANIDSIDIEKIYYTDDLISQIEESLIKGGYNNTTFSVEKNGSSIKMTDDLYRNATYKFVVKNNDNETDNITATIKITNSLHLQDVFRVTNIGTVIDQRPRTIMMALMFYNLDMLNELSRVGDELTDSTKFTYKEDNSGALINIDDQIPEIRPTNYYGSLDLSYKIEPFNQGDLQFPMTIAEMVEKSTENEVKTEFGKVDGIDKFTILMHFIMENVTSPTFWPLFVNDLDLYGDGKFEAIPVSGVANKYKMKFEVKEFKEGMLLPETPEEQNGEYDNYAHYLKDEEGIEVTFSYFG</sequence>
<proteinExistence type="predicted"/>
<dbReference type="RefSeq" id="WP_020836679.1">
    <property type="nucleotide sequence ID" value="NC_021833.1"/>
</dbReference>
<dbReference type="OrthoDB" id="388678at2"/>
<evidence type="ECO:0000313" key="1">
    <source>
        <dbReference type="EMBL" id="AGR42448.1"/>
    </source>
</evidence>
<organism evidence="1 2">
    <name type="scientific">Spiroplasma diminutum CUAS-1</name>
    <dbReference type="NCBI Taxonomy" id="1276221"/>
    <lineage>
        <taxon>Bacteria</taxon>
        <taxon>Bacillati</taxon>
        <taxon>Mycoplasmatota</taxon>
        <taxon>Mollicutes</taxon>
        <taxon>Entomoplasmatales</taxon>
        <taxon>Spiroplasmataceae</taxon>
        <taxon>Spiroplasma</taxon>
    </lineage>
</organism>
<keyword evidence="2" id="KW-1185">Reference proteome</keyword>
<dbReference type="AlphaFoldDB" id="S5MF75"/>